<feature type="compositionally biased region" description="Polar residues" evidence="1">
    <location>
        <begin position="1"/>
        <end position="21"/>
    </location>
</feature>
<accession>A0A078A885</accession>
<name>A0A078A885_STYLE</name>
<feature type="domain" description="Cyclic nucleotide-binding" evidence="2">
    <location>
        <begin position="72"/>
        <end position="137"/>
    </location>
</feature>
<dbReference type="InterPro" id="IPR000595">
    <property type="entry name" value="cNMP-bd_dom"/>
</dbReference>
<dbReference type="InterPro" id="IPR014710">
    <property type="entry name" value="RmlC-like_jellyroll"/>
</dbReference>
<evidence type="ECO:0000313" key="4">
    <source>
        <dbReference type="Proteomes" id="UP000039865"/>
    </source>
</evidence>
<feature type="region of interest" description="Disordered" evidence="1">
    <location>
        <begin position="505"/>
        <end position="524"/>
    </location>
</feature>
<dbReference type="InParanoid" id="A0A078A885"/>
<evidence type="ECO:0000256" key="1">
    <source>
        <dbReference type="SAM" id="MobiDB-lite"/>
    </source>
</evidence>
<dbReference type="PANTHER" id="PTHR23011">
    <property type="entry name" value="CYCLIC NUCLEOTIDE-BINDING DOMAIN CONTAINING PROTEIN"/>
    <property type="match status" value="1"/>
</dbReference>
<dbReference type="EMBL" id="CCKQ01007125">
    <property type="protein sequence ID" value="CDW78470.1"/>
    <property type="molecule type" value="Genomic_DNA"/>
</dbReference>
<dbReference type="PROSITE" id="PS50042">
    <property type="entry name" value="CNMP_BINDING_3"/>
    <property type="match status" value="3"/>
</dbReference>
<feature type="domain" description="Cyclic nucleotide-binding" evidence="2">
    <location>
        <begin position="199"/>
        <end position="260"/>
    </location>
</feature>
<keyword evidence="4" id="KW-1185">Reference proteome</keyword>
<feature type="compositionally biased region" description="Polar residues" evidence="1">
    <location>
        <begin position="505"/>
        <end position="522"/>
    </location>
</feature>
<dbReference type="InterPro" id="IPR018490">
    <property type="entry name" value="cNMP-bd_dom_sf"/>
</dbReference>
<dbReference type="PANTHER" id="PTHR23011:SF28">
    <property type="entry name" value="CYCLIC NUCLEOTIDE-BINDING DOMAIN CONTAINING PROTEIN"/>
    <property type="match status" value="1"/>
</dbReference>
<feature type="region of interest" description="Disordered" evidence="1">
    <location>
        <begin position="1"/>
        <end position="22"/>
    </location>
</feature>
<dbReference type="Proteomes" id="UP000039865">
    <property type="component" value="Unassembled WGS sequence"/>
</dbReference>
<dbReference type="SUPFAM" id="SSF51206">
    <property type="entry name" value="cAMP-binding domain-like"/>
    <property type="match status" value="2"/>
</dbReference>
<feature type="domain" description="Cyclic nucleotide-binding" evidence="2">
    <location>
        <begin position="263"/>
        <end position="313"/>
    </location>
</feature>
<dbReference type="OrthoDB" id="286597at2759"/>
<gene>
    <name evidence="3" type="primary">Contig2417.g2599</name>
    <name evidence="3" type="ORF">STYLEM_7447</name>
</gene>
<sequence>MQNDESNLNLPKSRQSSNFETIQEAKLSPDQQTIISILKQSPEFRNEQDLKTLVPLVKDIKFFKEKKIKQRDLVDICQRLKYEYIAANKSAIQYGEYGDKFYIILEGLVSVWIPDSNKSKTSGQQTKENSLVQSQVFQSVTASLNTNIRGVLNSNLMQSKTIEKTISDINVEEIPEYDNLQEEKLTKSNSIKSINFREVARLSEGKTFGELALIVHKPRMATIRCEIGTHFAVLDKYDFQRCLGKLEKKQLNQIIDFLKNLQCFKSWTRNSVGKFSYFLSKQKFKRGQIVYKEGQVSDKVFIVKKGEFELQRKMKKDLTDAATDIVELMGKKILKSNILARKLPEIKDVPSNMRLTIFGIGCILGEEDILNRQTYSCSLKCHSLNGTLFVLKKQEFLLLRNQDDSWLSIIEKIIEKEKRRRADWLSDDNADKHLSKIADLSIYKHQNNKEKAKQYQFYTKNQVDVPTSVLINQQSSQDDNNMKKSSLIYFDKESPQKIMNISRLLQRSQDIRSNSRSNQNTRQMERIVTQDLKNQLLAQLPNKYNLSRSQQKQYPQEQRFPQQRLKSVDLNQNSTVASQISIPSQNIFIKEYETFNQSLFNTQTQMYQSTTARSFMNSSLVNTNPRLNTPNQFRMKQKHHRNAQLAARGKGGGFYRINQSLLNHAKYQPNQNKSIETSFQNSRPQSSQISLNLIQNNRFSNFQYQIQSNVTRTSQFRNTSMLGKDPFNNSEISRLLNSKSSQSYKN</sequence>
<evidence type="ECO:0000259" key="2">
    <source>
        <dbReference type="PROSITE" id="PS50042"/>
    </source>
</evidence>
<reference evidence="3 4" key="1">
    <citation type="submission" date="2014-06" db="EMBL/GenBank/DDBJ databases">
        <authorList>
            <person name="Swart Estienne"/>
        </authorList>
    </citation>
    <scope>NUCLEOTIDE SEQUENCE [LARGE SCALE GENOMIC DNA]</scope>
    <source>
        <strain evidence="3 4">130c</strain>
    </source>
</reference>
<dbReference type="AlphaFoldDB" id="A0A078A885"/>
<evidence type="ECO:0000313" key="3">
    <source>
        <dbReference type="EMBL" id="CDW78470.1"/>
    </source>
</evidence>
<dbReference type="Gene3D" id="2.60.120.10">
    <property type="entry name" value="Jelly Rolls"/>
    <property type="match status" value="2"/>
</dbReference>
<proteinExistence type="predicted"/>
<dbReference type="CDD" id="cd00038">
    <property type="entry name" value="CAP_ED"/>
    <property type="match status" value="2"/>
</dbReference>
<organism evidence="3 4">
    <name type="scientific">Stylonychia lemnae</name>
    <name type="common">Ciliate</name>
    <dbReference type="NCBI Taxonomy" id="5949"/>
    <lineage>
        <taxon>Eukaryota</taxon>
        <taxon>Sar</taxon>
        <taxon>Alveolata</taxon>
        <taxon>Ciliophora</taxon>
        <taxon>Intramacronucleata</taxon>
        <taxon>Spirotrichea</taxon>
        <taxon>Stichotrichia</taxon>
        <taxon>Sporadotrichida</taxon>
        <taxon>Oxytrichidae</taxon>
        <taxon>Stylonychinae</taxon>
        <taxon>Stylonychia</taxon>
    </lineage>
</organism>
<protein>
    <recommendedName>
        <fullName evidence="2">Cyclic nucleotide-binding domain-containing protein</fullName>
    </recommendedName>
</protein>